<feature type="domain" description="Formyl transferase N-terminal" evidence="1">
    <location>
        <begin position="69"/>
        <end position="176"/>
    </location>
</feature>
<dbReference type="AlphaFoldDB" id="A0A382H461"/>
<organism evidence="3">
    <name type="scientific">marine metagenome</name>
    <dbReference type="NCBI Taxonomy" id="408172"/>
    <lineage>
        <taxon>unclassified sequences</taxon>
        <taxon>metagenomes</taxon>
        <taxon>ecological metagenomes</taxon>
    </lineage>
</organism>
<dbReference type="InterPro" id="IPR036477">
    <property type="entry name" value="Formyl_transf_N_sf"/>
</dbReference>
<dbReference type="EMBL" id="UINC01059066">
    <property type="protein sequence ID" value="SVB82054.1"/>
    <property type="molecule type" value="Genomic_DNA"/>
</dbReference>
<feature type="domain" description="Formyl transferase C-terminal" evidence="2">
    <location>
        <begin position="205"/>
        <end position="289"/>
    </location>
</feature>
<proteinExistence type="predicted"/>
<sequence length="305" mass="35095">MSVAERALFLGSKKFGLEIFKSIYYTSKYLKWRVLCPQDLDDIRTYQDEFLNFCRKENLDLLVVTSVEMVTETVKDFEPDVIIVSGYYNILPKKLLDLVPLGVWGIHNSLLPKYRGGAALVWQIINGEKELGSSLFKFTTGMDAGEILHQITINSDDKTTIETATEQIRKLWIEQLPQKWRDLLNGEVELIVQNEEDATYCAQRTEEDGEISWSKTAKFIDRFIRAQATPYPRAYFIFEGHKIKIVEHQIFLQKVYGTPGQVFMRHKESVVICCEQETAIKLVKVEIDGVVKNASEVLKTISVRL</sequence>
<dbReference type="PANTHER" id="PTHR11138">
    <property type="entry name" value="METHIONYL-TRNA FORMYLTRANSFERASE"/>
    <property type="match status" value="1"/>
</dbReference>
<dbReference type="GO" id="GO:0004479">
    <property type="term" value="F:methionyl-tRNA formyltransferase activity"/>
    <property type="evidence" value="ECO:0007669"/>
    <property type="project" value="TreeGrafter"/>
</dbReference>
<dbReference type="Pfam" id="PF02911">
    <property type="entry name" value="Formyl_trans_C"/>
    <property type="match status" value="1"/>
</dbReference>
<protein>
    <recommendedName>
        <fullName evidence="4">Methionyl-tRNA formyltransferase</fullName>
    </recommendedName>
</protein>
<dbReference type="PANTHER" id="PTHR11138:SF5">
    <property type="entry name" value="METHIONYL-TRNA FORMYLTRANSFERASE, MITOCHONDRIAL"/>
    <property type="match status" value="1"/>
</dbReference>
<accession>A0A382H461</accession>
<evidence type="ECO:0000259" key="2">
    <source>
        <dbReference type="Pfam" id="PF02911"/>
    </source>
</evidence>
<dbReference type="Pfam" id="PF00551">
    <property type="entry name" value="Formyl_trans_N"/>
    <property type="match status" value="1"/>
</dbReference>
<name>A0A382H461_9ZZZZ</name>
<evidence type="ECO:0000313" key="3">
    <source>
        <dbReference type="EMBL" id="SVB82054.1"/>
    </source>
</evidence>
<dbReference type="InterPro" id="IPR002376">
    <property type="entry name" value="Formyl_transf_N"/>
</dbReference>
<dbReference type="InterPro" id="IPR011034">
    <property type="entry name" value="Formyl_transferase-like_C_sf"/>
</dbReference>
<evidence type="ECO:0008006" key="4">
    <source>
        <dbReference type="Google" id="ProtNLM"/>
    </source>
</evidence>
<dbReference type="Gene3D" id="3.40.50.12230">
    <property type="match status" value="1"/>
</dbReference>
<evidence type="ECO:0000259" key="1">
    <source>
        <dbReference type="Pfam" id="PF00551"/>
    </source>
</evidence>
<gene>
    <name evidence="3" type="ORF">METZ01_LOCUS234908</name>
</gene>
<dbReference type="SUPFAM" id="SSF50486">
    <property type="entry name" value="FMT C-terminal domain-like"/>
    <property type="match status" value="1"/>
</dbReference>
<dbReference type="InterPro" id="IPR005793">
    <property type="entry name" value="Formyl_trans_C"/>
</dbReference>
<reference evidence="3" key="1">
    <citation type="submission" date="2018-05" db="EMBL/GenBank/DDBJ databases">
        <authorList>
            <person name="Lanie J.A."/>
            <person name="Ng W.-L."/>
            <person name="Kazmierczak K.M."/>
            <person name="Andrzejewski T.M."/>
            <person name="Davidsen T.M."/>
            <person name="Wayne K.J."/>
            <person name="Tettelin H."/>
            <person name="Glass J.I."/>
            <person name="Rusch D."/>
            <person name="Podicherti R."/>
            <person name="Tsui H.-C.T."/>
            <person name="Winkler M.E."/>
        </authorList>
    </citation>
    <scope>NUCLEOTIDE SEQUENCE</scope>
</reference>
<dbReference type="SUPFAM" id="SSF53328">
    <property type="entry name" value="Formyltransferase"/>
    <property type="match status" value="1"/>
</dbReference>